<dbReference type="GO" id="GO:0005829">
    <property type="term" value="C:cytosol"/>
    <property type="evidence" value="ECO:0007669"/>
    <property type="project" value="TreeGrafter"/>
</dbReference>
<reference evidence="2 3" key="2">
    <citation type="journal article" date="2016" name="PeerJ">
        <title>Analysis of five complete genome sequences for members of the class Peribacteria in the recently recognized Peregrinibacteria bacterial phylum.</title>
        <authorList>
            <person name="Anantharaman K."/>
            <person name="Brown C.T."/>
            <person name="Burstein D."/>
            <person name="Castelle C.J."/>
            <person name="Probst A.J."/>
            <person name="Thomas B.C."/>
            <person name="Williams K.H."/>
            <person name="Banfield J.F."/>
        </authorList>
    </citation>
    <scope>NUCLEOTIDE SEQUENCE [LARGE SCALE GENOMIC DNA]</scope>
    <source>
        <strain evidence="2">RIFOXYD1_FULL_PER-ii_59_16</strain>
    </source>
</reference>
<feature type="region of interest" description="Disordered" evidence="1">
    <location>
        <begin position="192"/>
        <end position="214"/>
    </location>
</feature>
<dbReference type="SUPFAM" id="SSF102405">
    <property type="entry name" value="MCP/YpsA-like"/>
    <property type="match status" value="1"/>
</dbReference>
<dbReference type="PANTHER" id="PTHR43393">
    <property type="entry name" value="CYTOKININ RIBOSIDE 5'-MONOPHOSPHATE PHOSPHORIBOHYDROLASE"/>
    <property type="match status" value="1"/>
</dbReference>
<dbReference type="InterPro" id="IPR052341">
    <property type="entry name" value="LOG_family_nucleotidases"/>
</dbReference>
<reference evidence="3" key="1">
    <citation type="submission" date="2015-10" db="EMBL/GenBank/DDBJ databases">
        <title>Analysis of five complete genome sequences for members of the class Peribacteria in the recently recognized Peregrinibacteria bacterial phylum.</title>
        <authorList>
            <person name="Anantharaman K."/>
            <person name="Brown C.T."/>
            <person name="Burstein D."/>
            <person name="Castelle C.J."/>
            <person name="Probst A.J."/>
            <person name="Thomas B.C."/>
            <person name="Williams K.H."/>
            <person name="Banfield J.F."/>
        </authorList>
    </citation>
    <scope>NUCLEOTIDE SEQUENCE [LARGE SCALE GENOMIC DNA]</scope>
</reference>
<sequence>MTPAHKLKIGVMGSASGPQISDPHAREMAKKIGQEIGRRGYIFINGACPGLPHDALLGAKEAGAFTLGISPAFSEYEHVNEYHSPLDSEMLIYTGQGFMERDVVNIRSSDGVVFISGGIGTLNELTIAYDEGRPMGILTNTGGISNAIKSIITDLCLRSIPPNMVFDDDPVKLLDKLEVAIRAFPLPIHEDGRVIDKPEGRREAPPHLQERKPG</sequence>
<dbReference type="KEGG" id="prf:PeribacterA2_0318"/>
<dbReference type="Pfam" id="PF18306">
    <property type="entry name" value="LDcluster4"/>
    <property type="match status" value="1"/>
</dbReference>
<dbReference type="AlphaFoldDB" id="A0A0S1SLQ5"/>
<organism evidence="2 3">
    <name type="scientific">Candidatus Peribacter riflensis</name>
    <dbReference type="NCBI Taxonomy" id="1735162"/>
    <lineage>
        <taxon>Bacteria</taxon>
        <taxon>Candidatus Peregrinibacteriota</taxon>
        <taxon>Candidatus Peribacteria</taxon>
        <taxon>Candidatus Peribacterales</taxon>
        <taxon>Candidatus Peribacteraceae</taxon>
        <taxon>Candidatus Peribacter</taxon>
    </lineage>
</organism>
<name>A0A0S1SLQ5_9BACT</name>
<dbReference type="Proteomes" id="UP000069135">
    <property type="component" value="Chromosome"/>
</dbReference>
<evidence type="ECO:0000256" key="1">
    <source>
        <dbReference type="SAM" id="MobiDB-lite"/>
    </source>
</evidence>
<gene>
    <name evidence="2" type="ORF">PeribacterD1_0318</name>
</gene>
<dbReference type="Gene3D" id="3.40.50.450">
    <property type="match status" value="1"/>
</dbReference>
<dbReference type="EMBL" id="CP013065">
    <property type="protein sequence ID" value="ALM13016.1"/>
    <property type="molecule type" value="Genomic_DNA"/>
</dbReference>
<accession>A0A0S1SRF2</accession>
<evidence type="ECO:0000313" key="3">
    <source>
        <dbReference type="Proteomes" id="UP000069135"/>
    </source>
</evidence>
<accession>A0A0S1SMK3</accession>
<evidence type="ECO:0008006" key="4">
    <source>
        <dbReference type="Google" id="ProtNLM"/>
    </source>
</evidence>
<dbReference type="PANTHER" id="PTHR43393:SF3">
    <property type="entry name" value="LYSINE DECARBOXYLASE-LIKE PROTEIN"/>
    <property type="match status" value="1"/>
</dbReference>
<dbReference type="InterPro" id="IPR041164">
    <property type="entry name" value="LDcluster4"/>
</dbReference>
<proteinExistence type="predicted"/>
<evidence type="ECO:0000313" key="2">
    <source>
        <dbReference type="EMBL" id="ALM13016.1"/>
    </source>
</evidence>
<accession>A0A0S1SK37</accession>
<protein>
    <recommendedName>
        <fullName evidence="4">Rossmann fold nucleotide-binding protein</fullName>
    </recommendedName>
</protein>
<accession>A0A0S1SLQ5</accession>
<accession>A0A0S1SVZ3</accession>